<dbReference type="GO" id="GO:0016709">
    <property type="term" value="F:oxidoreductase activity, acting on paired donors, with incorporation or reduction of molecular oxygen, NAD(P)H as one donor, and incorporation of one atom of oxygen"/>
    <property type="evidence" value="ECO:0007669"/>
    <property type="project" value="UniProtKB-ARBA"/>
</dbReference>
<dbReference type="Pfam" id="PF21274">
    <property type="entry name" value="Rng_hyd_C"/>
    <property type="match status" value="1"/>
</dbReference>
<sequence>MDTDVIIVGAGPTGLMSAGELRLAGVRTLVLERHPRLWDVPKASGIGGRILDLLRYRGLLDRFEAASSDPYPPLRLPFGGMHLDFTRMAEAPMKVLPMAQMEIERLLADRAVESGAEIRRGHRVDAVRQDDQAVTAEVTGPDGAYTVTARYLVACDGGRSRIREMAGIVFSGTTYPEVVRLAQVAVGDGVTVHENGDLEVPGFGRVAAGFTRTETGQLAFASTPDGALHLSTTEDETAEYDDDVPMTLDELQGSVRRVLGAEIPMRDPKRLSRFTFKDLQAERYRAGRIMVAGDAAHLFPSTGVALNAGMLDTVNLAWKLGAEIGGWAPEGLLDTYHEERHAAGARTRMQARAQVALRRGQDAASEALRQLFQELTTDEPALRRVGDLIAGNCTRYPQPGSDRHALIGAFAPDLVLHTEQGESSVAALMRTARPILLILAERADLREIAEPWQDRVEIHTATTEDRPADALLIRPDAHIAWAAPIAEPADSATESLREALGSWFGAPLTAAVR</sequence>
<dbReference type="EMBL" id="RFFH01000003">
    <property type="protein sequence ID" value="RMI33633.1"/>
    <property type="molecule type" value="Genomic_DNA"/>
</dbReference>
<dbReference type="AlphaFoldDB" id="A0A3M2LAN3"/>
<keyword evidence="2" id="KW-0285">Flavoprotein</keyword>
<dbReference type="GO" id="GO:0071949">
    <property type="term" value="F:FAD binding"/>
    <property type="evidence" value="ECO:0007669"/>
    <property type="project" value="InterPro"/>
</dbReference>
<feature type="domain" description="FAD-binding" evidence="4">
    <location>
        <begin position="2"/>
        <end position="347"/>
    </location>
</feature>
<dbReference type="OrthoDB" id="8670884at2"/>
<organism evidence="5 6">
    <name type="scientific">Nocardia stercoris</name>
    <dbReference type="NCBI Taxonomy" id="2483361"/>
    <lineage>
        <taxon>Bacteria</taxon>
        <taxon>Bacillati</taxon>
        <taxon>Actinomycetota</taxon>
        <taxon>Actinomycetes</taxon>
        <taxon>Mycobacteriales</taxon>
        <taxon>Nocardiaceae</taxon>
        <taxon>Nocardia</taxon>
    </lineage>
</organism>
<accession>A0A3M2LAN3</accession>
<name>A0A3M2LAN3_9NOCA</name>
<comment type="cofactor">
    <cofactor evidence="1">
        <name>FAD</name>
        <dbReference type="ChEBI" id="CHEBI:57692"/>
    </cofactor>
</comment>
<evidence type="ECO:0000256" key="2">
    <source>
        <dbReference type="ARBA" id="ARBA00022630"/>
    </source>
</evidence>
<dbReference type="Gene3D" id="3.40.30.120">
    <property type="match status" value="1"/>
</dbReference>
<dbReference type="InterPro" id="IPR036188">
    <property type="entry name" value="FAD/NAD-bd_sf"/>
</dbReference>
<dbReference type="PANTHER" id="PTHR43004:SF19">
    <property type="entry name" value="BINDING MONOOXYGENASE, PUTATIVE (JCVI)-RELATED"/>
    <property type="match status" value="1"/>
</dbReference>
<keyword evidence="5" id="KW-0560">Oxidoreductase</keyword>
<dbReference type="Gene3D" id="3.30.70.2450">
    <property type="match status" value="1"/>
</dbReference>
<dbReference type="SUPFAM" id="SSF51905">
    <property type="entry name" value="FAD/NAD(P)-binding domain"/>
    <property type="match status" value="1"/>
</dbReference>
<keyword evidence="3" id="KW-0274">FAD</keyword>
<dbReference type="Proteomes" id="UP000279275">
    <property type="component" value="Unassembled WGS sequence"/>
</dbReference>
<dbReference type="RefSeq" id="WP_122187831.1">
    <property type="nucleotide sequence ID" value="NZ_RFFH01000003.1"/>
</dbReference>
<protein>
    <submittedName>
        <fullName evidence="5">FAD-binding monooxygenase</fullName>
    </submittedName>
</protein>
<evidence type="ECO:0000256" key="3">
    <source>
        <dbReference type="ARBA" id="ARBA00022827"/>
    </source>
</evidence>
<evidence type="ECO:0000256" key="1">
    <source>
        <dbReference type="ARBA" id="ARBA00001974"/>
    </source>
</evidence>
<comment type="caution">
    <text evidence="5">The sequence shown here is derived from an EMBL/GenBank/DDBJ whole genome shotgun (WGS) entry which is preliminary data.</text>
</comment>
<keyword evidence="6" id="KW-1185">Reference proteome</keyword>
<dbReference type="PANTHER" id="PTHR43004">
    <property type="entry name" value="TRK SYSTEM POTASSIUM UPTAKE PROTEIN"/>
    <property type="match status" value="1"/>
</dbReference>
<proteinExistence type="predicted"/>
<gene>
    <name evidence="5" type="ORF">EBN03_11090</name>
</gene>
<dbReference type="PRINTS" id="PR00420">
    <property type="entry name" value="RNGMNOXGNASE"/>
</dbReference>
<evidence type="ECO:0000259" key="4">
    <source>
        <dbReference type="Pfam" id="PF01494"/>
    </source>
</evidence>
<dbReference type="InterPro" id="IPR002938">
    <property type="entry name" value="FAD-bd"/>
</dbReference>
<reference evidence="5 6" key="1">
    <citation type="submission" date="2018-10" db="EMBL/GenBank/DDBJ databases">
        <title>Isolation from cow dung.</title>
        <authorList>
            <person name="Ling L."/>
        </authorList>
    </citation>
    <scope>NUCLEOTIDE SEQUENCE [LARGE SCALE GENOMIC DNA]</scope>
    <source>
        <strain evidence="5 6">NEAU-LL90</strain>
    </source>
</reference>
<dbReference type="Gene3D" id="3.50.50.60">
    <property type="entry name" value="FAD/NAD(P)-binding domain"/>
    <property type="match status" value="1"/>
</dbReference>
<dbReference type="Pfam" id="PF01494">
    <property type="entry name" value="FAD_binding_3"/>
    <property type="match status" value="1"/>
</dbReference>
<keyword evidence="5" id="KW-0503">Monooxygenase</keyword>
<evidence type="ECO:0000313" key="5">
    <source>
        <dbReference type="EMBL" id="RMI33633.1"/>
    </source>
</evidence>
<dbReference type="InterPro" id="IPR050641">
    <property type="entry name" value="RIFMO-like"/>
</dbReference>
<evidence type="ECO:0000313" key="6">
    <source>
        <dbReference type="Proteomes" id="UP000279275"/>
    </source>
</evidence>